<protein>
    <submittedName>
        <fullName evidence="1">Uncharacterized protein</fullName>
    </submittedName>
</protein>
<dbReference type="EMBL" id="BARV01026178">
    <property type="protein sequence ID" value="GAI37975.1"/>
    <property type="molecule type" value="Genomic_DNA"/>
</dbReference>
<comment type="caution">
    <text evidence="1">The sequence shown here is derived from an EMBL/GenBank/DDBJ whole genome shotgun (WGS) entry which is preliminary data.</text>
</comment>
<proteinExistence type="predicted"/>
<name>X1PG53_9ZZZZ</name>
<organism evidence="1">
    <name type="scientific">marine sediment metagenome</name>
    <dbReference type="NCBI Taxonomy" id="412755"/>
    <lineage>
        <taxon>unclassified sequences</taxon>
        <taxon>metagenomes</taxon>
        <taxon>ecological metagenomes</taxon>
    </lineage>
</organism>
<dbReference type="AlphaFoldDB" id="X1PG53"/>
<evidence type="ECO:0000313" key="1">
    <source>
        <dbReference type="EMBL" id="GAI37975.1"/>
    </source>
</evidence>
<accession>X1PG53</accession>
<gene>
    <name evidence="1" type="ORF">S06H3_42349</name>
</gene>
<reference evidence="1" key="1">
    <citation type="journal article" date="2014" name="Front. Microbiol.">
        <title>High frequency of phylogenetically diverse reductive dehalogenase-homologous genes in deep subseafloor sedimentary metagenomes.</title>
        <authorList>
            <person name="Kawai M."/>
            <person name="Futagami T."/>
            <person name="Toyoda A."/>
            <person name="Takaki Y."/>
            <person name="Nishi S."/>
            <person name="Hori S."/>
            <person name="Arai W."/>
            <person name="Tsubouchi T."/>
            <person name="Morono Y."/>
            <person name="Uchiyama I."/>
            <person name="Ito T."/>
            <person name="Fujiyama A."/>
            <person name="Inagaki F."/>
            <person name="Takami H."/>
        </authorList>
    </citation>
    <scope>NUCLEOTIDE SEQUENCE</scope>
    <source>
        <strain evidence="1">Expedition CK06-06</strain>
    </source>
</reference>
<sequence>VEIEYPQIHLLYKDASYIERLTRIGEDAEKMGVKLLNIKYPNHTNIYLAYIDKKTRIKALTYKYFYEIHEIKKQLSYYIYGVLFGYAAKDIRGYYLRLYILTDLPNQFKKPLEKIESENGDVFVRPEEFYDRRYDFIKDKDNFADFNKKFKVIKIKALEEMRRVSNSRVFEKFVKKHIKDIINYKFNKKKMFAKMNI</sequence>
<feature type="non-terminal residue" evidence="1">
    <location>
        <position position="1"/>
    </location>
</feature>